<evidence type="ECO:0000256" key="5">
    <source>
        <dbReference type="ARBA" id="ARBA00023242"/>
    </source>
</evidence>
<feature type="region of interest" description="Disordered" evidence="7">
    <location>
        <begin position="1"/>
        <end position="55"/>
    </location>
</feature>
<dbReference type="PANTHER" id="PTHR21738:SF0">
    <property type="entry name" value="RIBOSOMAL RNA PROCESSING PROTEIN 36 HOMOLOG"/>
    <property type="match status" value="1"/>
</dbReference>
<feature type="region of interest" description="Disordered" evidence="7">
    <location>
        <begin position="176"/>
        <end position="236"/>
    </location>
</feature>
<dbReference type="Proteomes" id="UP000324222">
    <property type="component" value="Unassembled WGS sequence"/>
</dbReference>
<feature type="compositionally biased region" description="Basic and acidic residues" evidence="7">
    <location>
        <begin position="196"/>
        <end position="224"/>
    </location>
</feature>
<protein>
    <recommendedName>
        <fullName evidence="6">rRNA biogenesis protein RRP36</fullName>
    </recommendedName>
</protein>
<organism evidence="8 9">
    <name type="scientific">Portunus trituberculatus</name>
    <name type="common">Swimming crab</name>
    <name type="synonym">Neptunus trituberculatus</name>
    <dbReference type="NCBI Taxonomy" id="210409"/>
    <lineage>
        <taxon>Eukaryota</taxon>
        <taxon>Metazoa</taxon>
        <taxon>Ecdysozoa</taxon>
        <taxon>Arthropoda</taxon>
        <taxon>Crustacea</taxon>
        <taxon>Multicrustacea</taxon>
        <taxon>Malacostraca</taxon>
        <taxon>Eumalacostraca</taxon>
        <taxon>Eucarida</taxon>
        <taxon>Decapoda</taxon>
        <taxon>Pleocyemata</taxon>
        <taxon>Brachyura</taxon>
        <taxon>Eubrachyura</taxon>
        <taxon>Portunoidea</taxon>
        <taxon>Portunidae</taxon>
        <taxon>Portuninae</taxon>
        <taxon>Portunus</taxon>
    </lineage>
</organism>
<accession>A0A5B7D4F9</accession>
<evidence type="ECO:0000256" key="2">
    <source>
        <dbReference type="ARBA" id="ARBA00009418"/>
    </source>
</evidence>
<dbReference type="Pfam" id="PF06102">
    <property type="entry name" value="RRP36"/>
    <property type="match status" value="1"/>
</dbReference>
<comment type="similarity">
    <text evidence="2 6">Belongs to the RRP36 family.</text>
</comment>
<dbReference type="EMBL" id="VSRR010000377">
    <property type="protein sequence ID" value="MPC14753.1"/>
    <property type="molecule type" value="Genomic_DNA"/>
</dbReference>
<reference evidence="8 9" key="1">
    <citation type="submission" date="2019-05" db="EMBL/GenBank/DDBJ databases">
        <title>Another draft genome of Portunus trituberculatus and its Hox gene families provides insights of decapod evolution.</title>
        <authorList>
            <person name="Jeong J.-H."/>
            <person name="Song I."/>
            <person name="Kim S."/>
            <person name="Choi T."/>
            <person name="Kim D."/>
            <person name="Ryu S."/>
            <person name="Kim W."/>
        </authorList>
    </citation>
    <scope>NUCLEOTIDE SEQUENCE [LARGE SCALE GENOMIC DNA]</scope>
    <source>
        <tissue evidence="8">Muscle</tissue>
    </source>
</reference>
<dbReference type="GO" id="GO:0030686">
    <property type="term" value="C:90S preribosome"/>
    <property type="evidence" value="ECO:0007669"/>
    <property type="project" value="TreeGrafter"/>
</dbReference>
<keyword evidence="6" id="KW-0687">Ribonucleoprotein</keyword>
<evidence type="ECO:0000256" key="7">
    <source>
        <dbReference type="SAM" id="MobiDB-lite"/>
    </source>
</evidence>
<comment type="subunit">
    <text evidence="6">Associates with 90S and pre-40S pre-ribosomal particles.</text>
</comment>
<feature type="region of interest" description="Disordered" evidence="7">
    <location>
        <begin position="85"/>
        <end position="117"/>
    </location>
</feature>
<dbReference type="PANTHER" id="PTHR21738">
    <property type="entry name" value="RIBOSOMAL RNA PROCESSING PROTEIN 36 HOMOLOG"/>
    <property type="match status" value="1"/>
</dbReference>
<comment type="caution">
    <text evidence="8">The sequence shown here is derived from an EMBL/GenBank/DDBJ whole genome shotgun (WGS) entry which is preliminary data.</text>
</comment>
<keyword evidence="9" id="KW-1185">Reference proteome</keyword>
<evidence type="ECO:0000313" key="9">
    <source>
        <dbReference type="Proteomes" id="UP000324222"/>
    </source>
</evidence>
<comment type="subcellular location">
    <subcellularLocation>
        <location evidence="1 6">Nucleus</location>
        <location evidence="1 6">Nucleolus</location>
    </subcellularLocation>
</comment>
<dbReference type="GO" id="GO:0005730">
    <property type="term" value="C:nucleolus"/>
    <property type="evidence" value="ECO:0007669"/>
    <property type="project" value="UniProtKB-SubCell"/>
</dbReference>
<keyword evidence="5 6" id="KW-0539">Nucleus</keyword>
<feature type="compositionally biased region" description="Acidic residues" evidence="7">
    <location>
        <begin position="25"/>
        <end position="45"/>
    </location>
</feature>
<dbReference type="OrthoDB" id="448446at2759"/>
<evidence type="ECO:0000256" key="1">
    <source>
        <dbReference type="ARBA" id="ARBA00004604"/>
    </source>
</evidence>
<dbReference type="AlphaFoldDB" id="A0A5B7D4F9"/>
<dbReference type="GO" id="GO:0000462">
    <property type="term" value="P:maturation of SSU-rRNA from tricistronic rRNA transcript (SSU-rRNA, 5.8S rRNA, LSU-rRNA)"/>
    <property type="evidence" value="ECO:0007669"/>
    <property type="project" value="TreeGrafter"/>
</dbReference>
<evidence type="ECO:0000256" key="3">
    <source>
        <dbReference type="ARBA" id="ARBA00022517"/>
    </source>
</evidence>
<gene>
    <name evidence="8" type="primary">RRP36</name>
    <name evidence="8" type="ORF">E2C01_007525</name>
</gene>
<proteinExistence type="inferred from homology"/>
<dbReference type="InterPro" id="IPR009292">
    <property type="entry name" value="RRP36"/>
</dbReference>
<keyword evidence="3 6" id="KW-0690">Ribosome biogenesis</keyword>
<evidence type="ECO:0000313" key="8">
    <source>
        <dbReference type="EMBL" id="MPC14753.1"/>
    </source>
</evidence>
<evidence type="ECO:0000256" key="6">
    <source>
        <dbReference type="RuleBase" id="RU368027"/>
    </source>
</evidence>
<evidence type="ECO:0000256" key="4">
    <source>
        <dbReference type="ARBA" id="ARBA00022552"/>
    </source>
</evidence>
<name>A0A5B7D4F9_PORTR</name>
<keyword evidence="4 6" id="KW-0698">rRNA processing</keyword>
<comment type="function">
    <text evidence="6">Component of the 90S pre-ribosome involved in the maturation of rRNAs. Required for early cleavages of the pre-RNAs in the 40S ribosomal subunit maturation pathway.</text>
</comment>
<sequence length="277" mass="32541">MGPKYQGLKRRHPDSTTAAVHQDDSGSESDESDSEGEFQQDDQDSGQDQKGVNFQEMTMEELLKLQEDIGTKAFQKKVLKTGSGILSSTSPAVEQKRKSIKVKRANKNGPAEVPMVRHAVPRLATLQPGQNMKRKITRDPRFDDLSGNLNLRAWQENYGFLKEMRKKEKDILKKEWKEEVDPEKRKRMKSIVQRMENQEREQARKEREKEVKRQQQQEQRDALRQGRKPKFLPNKERKLLVKAAHFEDLKKGNKVEKYLERKEKRLNAKEMKKRKKF</sequence>